<evidence type="ECO:0000313" key="2">
    <source>
        <dbReference type="Proteomes" id="UP000230864"/>
    </source>
</evidence>
<comment type="caution">
    <text evidence="1">The sequence shown here is derived from an EMBL/GenBank/DDBJ whole genome shotgun (WGS) entry which is preliminary data.</text>
</comment>
<sequence>MNLDLEEIVVGLQKRRVETDKVLDPIFENKKPKSPEEAFLWSHLYGVYRLLLKDSISLSADGSLSPHESLPSELLPAIKSTKVSSLSVDELEKNWEERRMQVLEITERGIKDLLWFRGLWRRLYEGFEFRWEKILEEPAPVGEYQLLTEENKEVVHLLTTVGIGAGVLAQALFEISGRLFGPSCYILGIGDNGKVYKKALPGIDFKKPETLQRRFDNWREMTANGFYFWTLPPEYLNAIVGEGERWTHLSSSTTNYPTISGGFEVGDQLIRFGLDHKHYFSPHPHEVIIRSGDIDTITVMDLSPLKEGVIYKVKHQNGAITVGDYRKSPESNAYLFYPSDYFASFLMGELRVLATDWQGIASLIGAIARDMFVCEEVHKFYKMKGGKQQREETARERKSTVKWIPRFKVVYDLPLRAITKVGELEEKIFSVAPHPVAGHPYRLPNGKHANSFQLELAKHFGVVIPTGYTFVRPYEKGEYEVQYTLYKSRSALQTLFGAHS</sequence>
<reference evidence="2" key="1">
    <citation type="submission" date="2017-09" db="EMBL/GenBank/DDBJ databases">
        <title>Depth-based differentiation of microbial function through sediment-hosted aquifers and enrichment of novel symbionts in the deep terrestrial subsurface.</title>
        <authorList>
            <person name="Probst A.J."/>
            <person name="Ladd B."/>
            <person name="Jarett J.K."/>
            <person name="Geller-Mcgrath D.E."/>
            <person name="Sieber C.M.K."/>
            <person name="Emerson J.B."/>
            <person name="Anantharaman K."/>
            <person name="Thomas B.C."/>
            <person name="Malmstrom R."/>
            <person name="Stieglmeier M."/>
            <person name="Klingl A."/>
            <person name="Woyke T."/>
            <person name="Ryan C.M."/>
            <person name="Banfield J.F."/>
        </authorList>
    </citation>
    <scope>NUCLEOTIDE SEQUENCE [LARGE SCALE GENOMIC DNA]</scope>
</reference>
<proteinExistence type="predicted"/>
<name>A0A2M7DAC8_9BACT</name>
<dbReference type="EMBL" id="PETZ01000002">
    <property type="protein sequence ID" value="PIV45390.1"/>
    <property type="molecule type" value="Genomic_DNA"/>
</dbReference>
<protein>
    <submittedName>
        <fullName evidence="1">Uncharacterized protein</fullName>
    </submittedName>
</protein>
<gene>
    <name evidence="1" type="ORF">COS25_00095</name>
</gene>
<accession>A0A2M7DAC8</accession>
<evidence type="ECO:0000313" key="1">
    <source>
        <dbReference type="EMBL" id="PIV45390.1"/>
    </source>
</evidence>
<organism evidence="1 2">
    <name type="scientific">Candidatus Nealsonbacteria bacterium CG02_land_8_20_14_3_00_37_10</name>
    <dbReference type="NCBI Taxonomy" id="1974699"/>
    <lineage>
        <taxon>Bacteria</taxon>
        <taxon>Candidatus Nealsoniibacteriota</taxon>
    </lineage>
</organism>
<dbReference type="AlphaFoldDB" id="A0A2M7DAC8"/>
<dbReference type="Proteomes" id="UP000230864">
    <property type="component" value="Unassembled WGS sequence"/>
</dbReference>